<keyword evidence="2" id="KW-1133">Transmembrane helix</keyword>
<keyword evidence="4" id="KW-1185">Reference proteome</keyword>
<feature type="transmembrane region" description="Helical" evidence="2">
    <location>
        <begin position="62"/>
        <end position="84"/>
    </location>
</feature>
<name>A0ABX5Y418_9BACT</name>
<protein>
    <submittedName>
        <fullName evidence="3">Uncharacterized protein</fullName>
    </submittedName>
</protein>
<keyword evidence="2" id="KW-0472">Membrane</keyword>
<dbReference type="RefSeq" id="WP_145220964.1">
    <property type="nucleotide sequence ID" value="NZ_CP036432.1"/>
</dbReference>
<evidence type="ECO:0000313" key="3">
    <source>
        <dbReference type="EMBL" id="QDV88565.1"/>
    </source>
</evidence>
<dbReference type="Proteomes" id="UP000318081">
    <property type="component" value="Chromosome"/>
</dbReference>
<organism evidence="3 4">
    <name type="scientific">Stieleria magnilauensis</name>
    <dbReference type="NCBI Taxonomy" id="2527963"/>
    <lineage>
        <taxon>Bacteria</taxon>
        <taxon>Pseudomonadati</taxon>
        <taxon>Planctomycetota</taxon>
        <taxon>Planctomycetia</taxon>
        <taxon>Pirellulales</taxon>
        <taxon>Pirellulaceae</taxon>
        <taxon>Stieleria</taxon>
    </lineage>
</organism>
<reference evidence="3 4" key="1">
    <citation type="submission" date="2019-02" db="EMBL/GenBank/DDBJ databases">
        <title>Deep-cultivation of Planctomycetes and their phenomic and genomic characterization uncovers novel biology.</title>
        <authorList>
            <person name="Wiegand S."/>
            <person name="Jogler M."/>
            <person name="Boedeker C."/>
            <person name="Pinto D."/>
            <person name="Vollmers J."/>
            <person name="Rivas-Marin E."/>
            <person name="Kohn T."/>
            <person name="Peeters S.H."/>
            <person name="Heuer A."/>
            <person name="Rast P."/>
            <person name="Oberbeckmann S."/>
            <person name="Bunk B."/>
            <person name="Jeske O."/>
            <person name="Meyerdierks A."/>
            <person name="Storesund J.E."/>
            <person name="Kallscheuer N."/>
            <person name="Luecker S."/>
            <person name="Lage O.M."/>
            <person name="Pohl T."/>
            <person name="Merkel B.J."/>
            <person name="Hornburger P."/>
            <person name="Mueller R.-W."/>
            <person name="Bruemmer F."/>
            <person name="Labrenz M."/>
            <person name="Spormann A.M."/>
            <person name="Op den Camp H."/>
            <person name="Overmann J."/>
            <person name="Amann R."/>
            <person name="Jetten M.S.M."/>
            <person name="Mascher T."/>
            <person name="Medema M.H."/>
            <person name="Devos D.P."/>
            <person name="Kaster A.-K."/>
            <person name="Ovreas L."/>
            <person name="Rohde M."/>
            <person name="Galperin M.Y."/>
            <person name="Jogler C."/>
        </authorList>
    </citation>
    <scope>NUCLEOTIDE SEQUENCE [LARGE SCALE GENOMIC DNA]</scope>
    <source>
        <strain evidence="3 4">TBK1r</strain>
    </source>
</reference>
<accession>A0ABX5Y418</accession>
<proteinExistence type="predicted"/>
<evidence type="ECO:0000313" key="4">
    <source>
        <dbReference type="Proteomes" id="UP000318081"/>
    </source>
</evidence>
<gene>
    <name evidence="3" type="ORF">TBK1r_76000</name>
</gene>
<sequence>MNGPNPYRPTQVVNPDDLRDLQSPYRKRPAKPVSARTRVVASLGLFAGGLMVQAATGSFGFLLWWCCYLASMICLIWAMFATVAD</sequence>
<evidence type="ECO:0000256" key="1">
    <source>
        <dbReference type="SAM" id="MobiDB-lite"/>
    </source>
</evidence>
<feature type="region of interest" description="Disordered" evidence="1">
    <location>
        <begin position="1"/>
        <end position="31"/>
    </location>
</feature>
<feature type="transmembrane region" description="Helical" evidence="2">
    <location>
        <begin position="35"/>
        <end position="56"/>
    </location>
</feature>
<evidence type="ECO:0000256" key="2">
    <source>
        <dbReference type="SAM" id="Phobius"/>
    </source>
</evidence>
<dbReference type="EMBL" id="CP036432">
    <property type="protein sequence ID" value="QDV88565.1"/>
    <property type="molecule type" value="Genomic_DNA"/>
</dbReference>
<keyword evidence="2" id="KW-0812">Transmembrane</keyword>